<dbReference type="GO" id="GO:0016020">
    <property type="term" value="C:membrane"/>
    <property type="evidence" value="ECO:0007669"/>
    <property type="project" value="UniProtKB-SubCell"/>
</dbReference>
<comment type="subcellular location">
    <subcellularLocation>
        <location evidence="1">Membrane</location>
        <topology evidence="1">Multi-pass membrane protein</topology>
    </subcellularLocation>
</comment>
<keyword evidence="7" id="KW-1185">Reference proteome</keyword>
<evidence type="ECO:0000256" key="2">
    <source>
        <dbReference type="ARBA" id="ARBA00022692"/>
    </source>
</evidence>
<keyword evidence="4 5" id="KW-0472">Membrane</keyword>
<evidence type="ECO:0000313" key="7">
    <source>
        <dbReference type="Proteomes" id="UP000478052"/>
    </source>
</evidence>
<feature type="transmembrane region" description="Helical" evidence="5">
    <location>
        <begin position="44"/>
        <end position="65"/>
    </location>
</feature>
<keyword evidence="2 5" id="KW-0812">Transmembrane</keyword>
<proteinExistence type="predicted"/>
<dbReference type="Proteomes" id="UP000478052">
    <property type="component" value="Unassembled WGS sequence"/>
</dbReference>
<keyword evidence="3 5" id="KW-1133">Transmembrane helix</keyword>
<evidence type="ECO:0000313" key="6">
    <source>
        <dbReference type="EMBL" id="KAF0694097.1"/>
    </source>
</evidence>
<evidence type="ECO:0000256" key="3">
    <source>
        <dbReference type="ARBA" id="ARBA00022989"/>
    </source>
</evidence>
<gene>
    <name evidence="6" type="ORF">FWK35_00035890</name>
</gene>
<dbReference type="Pfam" id="PF00335">
    <property type="entry name" value="Tetraspanin"/>
    <property type="match status" value="1"/>
</dbReference>
<sequence length="73" mass="8195">MRQIHDIFVELFILAGTFAFYEKWNTMGSIKLNTFSDVILNISLVLIIAGQIIFIVSFAGCIGALRENTTLLK</sequence>
<dbReference type="PRINTS" id="PR00259">
    <property type="entry name" value="TMFOUR"/>
</dbReference>
<evidence type="ECO:0000256" key="4">
    <source>
        <dbReference type="ARBA" id="ARBA00023136"/>
    </source>
</evidence>
<comment type="caution">
    <text evidence="6">The sequence shown here is derived from an EMBL/GenBank/DDBJ whole genome shotgun (WGS) entry which is preliminary data.</text>
</comment>
<evidence type="ECO:0000256" key="5">
    <source>
        <dbReference type="SAM" id="Phobius"/>
    </source>
</evidence>
<feature type="transmembrane region" description="Helical" evidence="5">
    <location>
        <begin position="7"/>
        <end position="24"/>
    </location>
</feature>
<reference evidence="6 7" key="1">
    <citation type="submission" date="2019-08" db="EMBL/GenBank/DDBJ databases">
        <title>Whole genome of Aphis craccivora.</title>
        <authorList>
            <person name="Voronova N.V."/>
            <person name="Shulinski R.S."/>
            <person name="Bandarenka Y.V."/>
            <person name="Zhorov D.G."/>
            <person name="Warner D."/>
        </authorList>
    </citation>
    <scope>NUCLEOTIDE SEQUENCE [LARGE SCALE GENOMIC DNA]</scope>
    <source>
        <strain evidence="6">180601</strain>
        <tissue evidence="6">Whole Body</tissue>
    </source>
</reference>
<organism evidence="6 7">
    <name type="scientific">Aphis craccivora</name>
    <name type="common">Cowpea aphid</name>
    <dbReference type="NCBI Taxonomy" id="307492"/>
    <lineage>
        <taxon>Eukaryota</taxon>
        <taxon>Metazoa</taxon>
        <taxon>Ecdysozoa</taxon>
        <taxon>Arthropoda</taxon>
        <taxon>Hexapoda</taxon>
        <taxon>Insecta</taxon>
        <taxon>Pterygota</taxon>
        <taxon>Neoptera</taxon>
        <taxon>Paraneoptera</taxon>
        <taxon>Hemiptera</taxon>
        <taxon>Sternorrhyncha</taxon>
        <taxon>Aphidomorpha</taxon>
        <taxon>Aphidoidea</taxon>
        <taxon>Aphididae</taxon>
        <taxon>Aphidini</taxon>
        <taxon>Aphis</taxon>
        <taxon>Aphis</taxon>
    </lineage>
</organism>
<dbReference type="EMBL" id="VUJU01015406">
    <property type="protein sequence ID" value="KAF0694097.1"/>
    <property type="molecule type" value="Genomic_DNA"/>
</dbReference>
<name>A0A6G0VND6_APHCR</name>
<accession>A0A6G0VND6</accession>
<feature type="non-terminal residue" evidence="6">
    <location>
        <position position="73"/>
    </location>
</feature>
<protein>
    <submittedName>
        <fullName evidence="6">Uncharacterized protein</fullName>
    </submittedName>
</protein>
<dbReference type="InterPro" id="IPR018499">
    <property type="entry name" value="Tetraspanin/Peripherin"/>
</dbReference>
<dbReference type="OrthoDB" id="2014092at2759"/>
<dbReference type="AlphaFoldDB" id="A0A6G0VND6"/>
<evidence type="ECO:0000256" key="1">
    <source>
        <dbReference type="ARBA" id="ARBA00004141"/>
    </source>
</evidence>